<feature type="binding site" evidence="12">
    <location>
        <position position="234"/>
    </location>
    <ligand>
        <name>NADP(+)</name>
        <dbReference type="ChEBI" id="CHEBI:58349"/>
    </ligand>
</feature>
<dbReference type="GO" id="GO:0005829">
    <property type="term" value="C:cytosol"/>
    <property type="evidence" value="ECO:0007669"/>
    <property type="project" value="TreeGrafter"/>
</dbReference>
<keyword evidence="6 12" id="KW-0378">Hydrolase</keyword>
<evidence type="ECO:0000256" key="2">
    <source>
        <dbReference type="ARBA" id="ARBA00011738"/>
    </source>
</evidence>
<dbReference type="FunFam" id="3.40.50.720:FF:000006">
    <property type="entry name" value="Bifunctional protein FolD"/>
    <property type="match status" value="1"/>
</dbReference>
<comment type="catalytic activity">
    <reaction evidence="12">
        <text>(6R)-5,10-methenyltetrahydrofolate + H2O = (6R)-10-formyltetrahydrofolate + H(+)</text>
        <dbReference type="Rhea" id="RHEA:23700"/>
        <dbReference type="ChEBI" id="CHEBI:15377"/>
        <dbReference type="ChEBI" id="CHEBI:15378"/>
        <dbReference type="ChEBI" id="CHEBI:57455"/>
        <dbReference type="ChEBI" id="CHEBI:195366"/>
        <dbReference type="EC" id="3.5.4.9"/>
    </reaction>
</comment>
<reference evidence="15 16" key="1">
    <citation type="submission" date="2017-01" db="EMBL/GenBank/DDBJ databases">
        <title>First insights into the biology of 'candidatus Vampirococcus archaeovorus'.</title>
        <authorList>
            <person name="Kizina J."/>
            <person name="Jordan S."/>
            <person name="Stueber K."/>
            <person name="Reinhardt R."/>
            <person name="Harder J."/>
        </authorList>
    </citation>
    <scope>NUCLEOTIDE SEQUENCE [LARGE SCALE GENOMIC DNA]</scope>
    <source>
        <strain evidence="15 16">LiM</strain>
    </source>
</reference>
<evidence type="ECO:0000256" key="10">
    <source>
        <dbReference type="ARBA" id="ARBA00023167"/>
    </source>
</evidence>
<keyword evidence="16" id="KW-1185">Reference proteome</keyword>
<keyword evidence="7 12" id="KW-0521">NADP</keyword>
<dbReference type="SUPFAM" id="SSF53223">
    <property type="entry name" value="Aminoacid dehydrogenase-like, N-terminal domain"/>
    <property type="match status" value="1"/>
</dbReference>
<evidence type="ECO:0000256" key="11">
    <source>
        <dbReference type="ARBA" id="ARBA00023268"/>
    </source>
</evidence>
<protein>
    <recommendedName>
        <fullName evidence="12">Bifunctional protein FolD</fullName>
    </recommendedName>
    <domain>
        <recommendedName>
            <fullName evidence="12">Methylenetetrahydrofolate dehydrogenase</fullName>
            <ecNumber evidence="12">1.5.1.5</ecNumber>
        </recommendedName>
    </domain>
    <domain>
        <recommendedName>
            <fullName evidence="12">Methenyltetrahydrofolate cyclohydrolase</fullName>
            <ecNumber evidence="12">3.5.4.9</ecNumber>
        </recommendedName>
    </domain>
</protein>
<dbReference type="Pfam" id="PF00763">
    <property type="entry name" value="THF_DHG_CYH"/>
    <property type="match status" value="1"/>
</dbReference>
<dbReference type="Gene3D" id="3.40.50.720">
    <property type="entry name" value="NAD(P)-binding Rossmann-like Domain"/>
    <property type="match status" value="1"/>
</dbReference>
<dbReference type="EC" id="3.5.4.9" evidence="12"/>
<dbReference type="Pfam" id="PF02882">
    <property type="entry name" value="THF_DHG_CYH_C"/>
    <property type="match status" value="1"/>
</dbReference>
<keyword evidence="5 12" id="KW-0658">Purine biosynthesis</keyword>
<evidence type="ECO:0000256" key="5">
    <source>
        <dbReference type="ARBA" id="ARBA00022755"/>
    </source>
</evidence>
<dbReference type="InterPro" id="IPR020631">
    <property type="entry name" value="THF_DH/CycHdrlase_NAD-bd_dom"/>
</dbReference>
<feature type="domain" description="Tetrahydrofolate dehydrogenase/cyclohydrolase catalytic" evidence="13">
    <location>
        <begin position="6"/>
        <end position="120"/>
    </location>
</feature>
<dbReference type="GO" id="GO:0004488">
    <property type="term" value="F:methylenetetrahydrofolate dehydrogenase (NADP+) activity"/>
    <property type="evidence" value="ECO:0007669"/>
    <property type="project" value="UniProtKB-UniRule"/>
</dbReference>
<dbReference type="InterPro" id="IPR046346">
    <property type="entry name" value="Aminoacid_DH-like_N_sf"/>
</dbReference>
<evidence type="ECO:0000313" key="16">
    <source>
        <dbReference type="Proteomes" id="UP000287243"/>
    </source>
</evidence>
<organism evidence="15 16">
    <name type="scientific">Velamenicoccus archaeovorus</name>
    <dbReference type="NCBI Taxonomy" id="1930593"/>
    <lineage>
        <taxon>Bacteria</taxon>
        <taxon>Pseudomonadati</taxon>
        <taxon>Candidatus Omnitrophota</taxon>
        <taxon>Candidatus Velamenicoccus</taxon>
    </lineage>
</organism>
<dbReference type="GO" id="GO:0000105">
    <property type="term" value="P:L-histidine biosynthetic process"/>
    <property type="evidence" value="ECO:0007669"/>
    <property type="project" value="UniProtKB-KW"/>
</dbReference>
<gene>
    <name evidence="12" type="primary">folD</name>
    <name evidence="15" type="ORF">BU251_01275</name>
</gene>
<dbReference type="PANTHER" id="PTHR48099:SF5">
    <property type="entry name" value="C-1-TETRAHYDROFOLATE SYNTHASE, CYTOPLASMIC"/>
    <property type="match status" value="1"/>
</dbReference>
<proteinExistence type="inferred from homology"/>
<dbReference type="RefSeq" id="WP_128699092.1">
    <property type="nucleotide sequence ID" value="NZ_CP019384.1"/>
</dbReference>
<comment type="similarity">
    <text evidence="12">Belongs to the tetrahydrofolate dehydrogenase/cyclohydrolase family.</text>
</comment>
<evidence type="ECO:0000256" key="7">
    <source>
        <dbReference type="ARBA" id="ARBA00022857"/>
    </source>
</evidence>
<dbReference type="OrthoDB" id="9803580at2"/>
<dbReference type="UniPathway" id="UPA00193"/>
<keyword evidence="8 12" id="KW-0560">Oxidoreductase</keyword>
<comment type="pathway">
    <text evidence="1 12">One-carbon metabolism; tetrahydrofolate interconversion.</text>
</comment>
<dbReference type="EC" id="1.5.1.5" evidence="12"/>
<dbReference type="PRINTS" id="PR00085">
    <property type="entry name" value="THFDHDRGNASE"/>
</dbReference>
<evidence type="ECO:0000313" key="15">
    <source>
        <dbReference type="EMBL" id="QAT16453.1"/>
    </source>
</evidence>
<dbReference type="GO" id="GO:0035999">
    <property type="term" value="P:tetrahydrofolate interconversion"/>
    <property type="evidence" value="ECO:0007669"/>
    <property type="project" value="UniProtKB-UniRule"/>
</dbReference>
<dbReference type="GO" id="GO:0006164">
    <property type="term" value="P:purine nucleotide biosynthetic process"/>
    <property type="evidence" value="ECO:0007669"/>
    <property type="project" value="UniProtKB-KW"/>
</dbReference>
<dbReference type="SUPFAM" id="SSF51735">
    <property type="entry name" value="NAD(P)-binding Rossmann-fold domains"/>
    <property type="match status" value="1"/>
</dbReference>
<evidence type="ECO:0000256" key="4">
    <source>
        <dbReference type="ARBA" id="ARBA00022605"/>
    </source>
</evidence>
<dbReference type="GO" id="GO:0004477">
    <property type="term" value="F:methenyltetrahydrofolate cyclohydrolase activity"/>
    <property type="evidence" value="ECO:0007669"/>
    <property type="project" value="UniProtKB-UniRule"/>
</dbReference>
<dbReference type="KEGG" id="vai:BU251_01275"/>
<comment type="subunit">
    <text evidence="2 12">Homodimer.</text>
</comment>
<feature type="domain" description="Tetrahydrofolate dehydrogenase/cyclohydrolase NAD(P)-binding" evidence="14">
    <location>
        <begin position="139"/>
        <end position="282"/>
    </location>
</feature>
<keyword evidence="9 12" id="KW-0368">Histidine biosynthesis</keyword>
<evidence type="ECO:0000259" key="13">
    <source>
        <dbReference type="Pfam" id="PF00763"/>
    </source>
</evidence>
<evidence type="ECO:0000256" key="12">
    <source>
        <dbReference type="HAMAP-Rule" id="MF_01576"/>
    </source>
</evidence>
<evidence type="ECO:0000256" key="8">
    <source>
        <dbReference type="ARBA" id="ARBA00023002"/>
    </source>
</evidence>
<keyword evidence="10 12" id="KW-0486">Methionine biosynthesis</keyword>
<dbReference type="Proteomes" id="UP000287243">
    <property type="component" value="Chromosome"/>
</dbReference>
<dbReference type="PANTHER" id="PTHR48099">
    <property type="entry name" value="C-1-TETRAHYDROFOLATE SYNTHASE, CYTOPLASMIC-RELATED"/>
    <property type="match status" value="1"/>
</dbReference>
<comment type="catalytic activity">
    <reaction evidence="12">
        <text>(6R)-5,10-methylene-5,6,7,8-tetrahydrofolate + NADP(+) = (6R)-5,10-methenyltetrahydrofolate + NADPH</text>
        <dbReference type="Rhea" id="RHEA:22812"/>
        <dbReference type="ChEBI" id="CHEBI:15636"/>
        <dbReference type="ChEBI" id="CHEBI:57455"/>
        <dbReference type="ChEBI" id="CHEBI:57783"/>
        <dbReference type="ChEBI" id="CHEBI:58349"/>
        <dbReference type="EC" id="1.5.1.5"/>
    </reaction>
</comment>
<evidence type="ECO:0000256" key="9">
    <source>
        <dbReference type="ARBA" id="ARBA00023102"/>
    </source>
</evidence>
<dbReference type="Gene3D" id="3.40.50.10860">
    <property type="entry name" value="Leucine Dehydrogenase, chain A, domain 1"/>
    <property type="match status" value="1"/>
</dbReference>
<feature type="binding site" evidence="12">
    <location>
        <begin position="165"/>
        <end position="167"/>
    </location>
    <ligand>
        <name>NADP(+)</name>
        <dbReference type="ChEBI" id="CHEBI:58349"/>
    </ligand>
</feature>
<keyword evidence="3 12" id="KW-0554">One-carbon metabolism</keyword>
<dbReference type="AlphaFoldDB" id="A0A410P2T8"/>
<dbReference type="InterPro" id="IPR000672">
    <property type="entry name" value="THF_DH/CycHdrlase"/>
</dbReference>
<dbReference type="InterPro" id="IPR020630">
    <property type="entry name" value="THF_DH/CycHdrlase_cat_dom"/>
</dbReference>
<dbReference type="CDD" id="cd01080">
    <property type="entry name" value="NAD_bind_m-THF_DH_Cyclohyd"/>
    <property type="match status" value="1"/>
</dbReference>
<feature type="binding site" evidence="12">
    <location>
        <position position="190"/>
    </location>
    <ligand>
        <name>NADP(+)</name>
        <dbReference type="ChEBI" id="CHEBI:58349"/>
    </ligand>
</feature>
<evidence type="ECO:0000259" key="14">
    <source>
        <dbReference type="Pfam" id="PF02882"/>
    </source>
</evidence>
<keyword evidence="4 12" id="KW-0028">Amino-acid biosynthesis</keyword>
<keyword evidence="11 12" id="KW-0511">Multifunctional enzyme</keyword>
<evidence type="ECO:0000256" key="3">
    <source>
        <dbReference type="ARBA" id="ARBA00022563"/>
    </source>
</evidence>
<dbReference type="HAMAP" id="MF_01576">
    <property type="entry name" value="THF_DHG_CYH"/>
    <property type="match status" value="1"/>
</dbReference>
<dbReference type="InterPro" id="IPR036291">
    <property type="entry name" value="NAD(P)-bd_dom_sf"/>
</dbReference>
<accession>A0A410P2T8</accession>
<name>A0A410P2T8_VELA1</name>
<evidence type="ECO:0000256" key="6">
    <source>
        <dbReference type="ARBA" id="ARBA00022801"/>
    </source>
</evidence>
<dbReference type="EMBL" id="CP019384">
    <property type="protein sequence ID" value="QAT16453.1"/>
    <property type="molecule type" value="Genomic_DNA"/>
</dbReference>
<sequence length="288" mass="30703">MAVLMEGRVAVEHLRGLLKDEIASLSARHKRRPELRCIVVGRNAAASVYLKSQAKVAQELGIGHAVVALPEDIRPDDLIGEIAALNNDPSVTGILLQCPLPSGIDLEKAASFILPARDAEGIHPANLGRLVLGEGRIAPCTAQACIELLHHYQVKLYGREAVVVGHSSIVGKPLSLLLLKEFATTTVCHIATAEAHKLEDHVRRAHVLIVAVGKPGVIKGEWIAPGAVVIDVGINKCGESLVGDVEFEAARQKASFITPVPGGVGPLTVMLLMKNICELFKESLKLQS</sequence>
<comment type="function">
    <text evidence="12">Catalyzes the oxidation of 5,10-methylenetetrahydrofolate to 5,10-methenyltetrahydrofolate and then the hydrolysis of 5,10-methenyltetrahydrofolate to 10-formyltetrahydrofolate.</text>
</comment>
<dbReference type="GO" id="GO:0009086">
    <property type="term" value="P:methionine biosynthetic process"/>
    <property type="evidence" value="ECO:0007669"/>
    <property type="project" value="UniProtKB-KW"/>
</dbReference>
<evidence type="ECO:0000256" key="1">
    <source>
        <dbReference type="ARBA" id="ARBA00004777"/>
    </source>
</evidence>